<dbReference type="Proteomes" id="UP000253922">
    <property type="component" value="Unassembled WGS sequence"/>
</dbReference>
<evidence type="ECO:0000313" key="2">
    <source>
        <dbReference type="EMBL" id="HCE17799.1"/>
    </source>
</evidence>
<accession>A0A3D1JGV0</accession>
<protein>
    <submittedName>
        <fullName evidence="2">PIG-L family deacetylase</fullName>
    </submittedName>
    <submittedName>
        <fullName evidence="1">Uncharacterized proteins, LmbE homologs</fullName>
    </submittedName>
</protein>
<dbReference type="EMBL" id="DPBP01000031">
    <property type="protein sequence ID" value="HCE17799.1"/>
    <property type="molecule type" value="Genomic_DNA"/>
</dbReference>
<reference evidence="2 4" key="3">
    <citation type="journal article" date="2018" name="Nat. Biotechnol.">
        <title>A standardized bacterial taxonomy based on genome phylogeny substantially revises the tree of life.</title>
        <authorList>
            <person name="Parks D.H."/>
            <person name="Chuvochina M."/>
            <person name="Waite D.W."/>
            <person name="Rinke C."/>
            <person name="Skarshewski A."/>
            <person name="Chaumeil P.A."/>
            <person name="Hugenholtz P."/>
        </authorList>
    </citation>
    <scope>NUCLEOTIDE SEQUENCE [LARGE SCALE GENOMIC DNA]</scope>
    <source>
        <strain evidence="2">UBA8781</strain>
    </source>
</reference>
<dbReference type="SUPFAM" id="SSF102588">
    <property type="entry name" value="LmbE-like"/>
    <property type="match status" value="1"/>
</dbReference>
<dbReference type="Proteomes" id="UP000264141">
    <property type="component" value="Unassembled WGS sequence"/>
</dbReference>
<dbReference type="InterPro" id="IPR003737">
    <property type="entry name" value="GlcNAc_PI_deacetylase-related"/>
</dbReference>
<dbReference type="Pfam" id="PF02585">
    <property type="entry name" value="PIG-L"/>
    <property type="match status" value="1"/>
</dbReference>
<dbReference type="InterPro" id="IPR024078">
    <property type="entry name" value="LmbE-like_dom_sf"/>
</dbReference>
<sequence>MSLLYSQNAGQVQEAGRNLFFSGSNESLGGQGGGYNRVILEIIFEEVSMHWIYLSPHYDDAVLSCGGMIWEQSQAGDTVEIWTICAVSPSRGRALPAFAATLETQWNAGRRAVSRRRAEDRLACAEVGAVPFYGRLTDCIYRRLPDGEALIKAGEDLWLPVHPAEMELVQSLRTWLRHKLPHEARVVCPLSLGNHVDHRLVRSAAEGLRRMLWYYADFPYVTQRGIRLPQGWPEGDLYHRPVSEAGFEAWCAGVAAYKTQIGSLFGSQEGMRAQLEAYWRSGGGSWLWPGG</sequence>
<evidence type="ECO:0000313" key="4">
    <source>
        <dbReference type="Proteomes" id="UP000264141"/>
    </source>
</evidence>
<dbReference type="STRING" id="229919.GCA_001050195_03366"/>
<dbReference type="AlphaFoldDB" id="A0A3D1JGV0"/>
<keyword evidence="3" id="KW-1185">Reference proteome</keyword>
<dbReference type="OrthoDB" id="116799at2"/>
<proteinExistence type="predicted"/>
<dbReference type="Gene3D" id="3.40.50.10320">
    <property type="entry name" value="LmbE-like"/>
    <property type="match status" value="1"/>
</dbReference>
<organism evidence="2 4">
    <name type="scientific">Anaerolinea thermolimosa</name>
    <dbReference type="NCBI Taxonomy" id="229919"/>
    <lineage>
        <taxon>Bacteria</taxon>
        <taxon>Bacillati</taxon>
        <taxon>Chloroflexota</taxon>
        <taxon>Anaerolineae</taxon>
        <taxon>Anaerolineales</taxon>
        <taxon>Anaerolineaceae</taxon>
        <taxon>Anaerolinea</taxon>
    </lineage>
</organism>
<evidence type="ECO:0000313" key="1">
    <source>
        <dbReference type="EMBL" id="GAP08526.1"/>
    </source>
</evidence>
<reference evidence="1" key="1">
    <citation type="journal article" date="2015" name="Genome Announc.">
        <title>Draft Genome Sequences of Anaerolinea thermolimosa IMO-1, Bellilinea caldifistulae GOMI-1, Leptolinea tardivitalis YMTK-2, Levilinea saccharolytica KIBI-1, Longilinea arvoryzae KOME-1, Previously Described as Members of the Class Anaerolineae (Chloroflexi).</title>
        <authorList>
            <person name="Matsuura N."/>
            <person name="Tourlousse M.D."/>
            <person name="Ohashi A."/>
            <person name="Hugenholtz P."/>
            <person name="Sekiguchi Y."/>
        </authorList>
    </citation>
    <scope>NUCLEOTIDE SEQUENCE</scope>
    <source>
        <strain evidence="1">IMO-1</strain>
    </source>
</reference>
<dbReference type="EMBL" id="DF967966">
    <property type="protein sequence ID" value="GAP08526.1"/>
    <property type="molecule type" value="Genomic_DNA"/>
</dbReference>
<name>A0A3D1JGV0_9CHLR</name>
<dbReference type="RefSeq" id="WP_062196181.1">
    <property type="nucleotide sequence ID" value="NZ_DF967966.1"/>
</dbReference>
<evidence type="ECO:0000313" key="3">
    <source>
        <dbReference type="Proteomes" id="UP000253922"/>
    </source>
</evidence>
<gene>
    <name evidence="1" type="ORF">ATHL_03431</name>
    <name evidence="2" type="ORF">DEQ80_08065</name>
</gene>
<reference evidence="3" key="2">
    <citation type="submission" date="2015-07" db="EMBL/GenBank/DDBJ databases">
        <title>Draft Genome Sequences of Anaerolinea thermolimosa IMO-1, Bellilinea caldifistulae GOMI-1, Leptolinea tardivitalis YMTK-2, Levilinea saccharolytica KIBI-1,Longilinea arvoryzae KOME-1, Previously Described as Members of the Anaerolineaceae (Chloroflexi).</title>
        <authorList>
            <person name="Sekiguchi Y."/>
            <person name="Ohashi A."/>
            <person name="Matsuura N."/>
            <person name="Tourlousse M.D."/>
        </authorList>
    </citation>
    <scope>NUCLEOTIDE SEQUENCE [LARGE SCALE GENOMIC DNA]</scope>
    <source>
        <strain evidence="3">IMO-1</strain>
    </source>
</reference>